<evidence type="ECO:0000256" key="5">
    <source>
        <dbReference type="ARBA" id="ARBA00029447"/>
    </source>
</evidence>
<evidence type="ECO:0000256" key="7">
    <source>
        <dbReference type="SAM" id="Coils"/>
    </source>
</evidence>
<evidence type="ECO:0000256" key="6">
    <source>
        <dbReference type="PROSITE-ProRule" id="PRU00284"/>
    </source>
</evidence>
<feature type="transmembrane region" description="Helical" evidence="8">
    <location>
        <begin position="271"/>
        <end position="293"/>
    </location>
</feature>
<feature type="domain" description="Methyl-accepting transducer" evidence="9">
    <location>
        <begin position="367"/>
        <end position="617"/>
    </location>
</feature>
<dbReference type="InterPro" id="IPR003660">
    <property type="entry name" value="HAMP_dom"/>
</dbReference>
<dbReference type="Gene3D" id="3.30.450.20">
    <property type="entry name" value="PAS domain"/>
    <property type="match status" value="1"/>
</dbReference>
<dbReference type="RefSeq" id="WP_301139270.1">
    <property type="nucleotide sequence ID" value="NZ_JAUHTQ010000014.1"/>
</dbReference>
<dbReference type="InterPro" id="IPR029151">
    <property type="entry name" value="Sensor-like_sf"/>
</dbReference>
<accession>A0ABT8GU69</accession>
<dbReference type="InterPro" id="IPR029150">
    <property type="entry name" value="dCache_3"/>
</dbReference>
<dbReference type="Proteomes" id="UP001172743">
    <property type="component" value="Unassembled WGS sequence"/>
</dbReference>
<dbReference type="PANTHER" id="PTHR32089">
    <property type="entry name" value="METHYL-ACCEPTING CHEMOTAXIS PROTEIN MCPB"/>
    <property type="match status" value="1"/>
</dbReference>
<dbReference type="InterPro" id="IPR004089">
    <property type="entry name" value="MCPsignal_dom"/>
</dbReference>
<keyword evidence="3 8" id="KW-0472">Membrane</keyword>
<dbReference type="Gene3D" id="6.10.340.10">
    <property type="match status" value="1"/>
</dbReference>
<dbReference type="Gene3D" id="1.10.287.950">
    <property type="entry name" value="Methyl-accepting chemotaxis protein"/>
    <property type="match status" value="1"/>
</dbReference>
<sequence>MKTIKAKLILILLSLTILPLILITTIIFFVTGKGYSDLTENQQEKMIHNVQSELDNVSRNLLDLTNSYSQNEQLISSYQSGNRARLLTTVNGVFPRLQEEHDVSVFEFGDQSGVVFLRGHNPQKHGDDKSDLQAIQAALNGQSISGFEVGQSGLSVRAFAPLLAGSTVVGTLQTSVESTFLEQLSEQLDGVTITLYDKEGSTIYSSNPSGQGLTLSEDTLAQIGNGKVSTLKQKNTMESILPMYDPTGSQIIGGIGVKQDISIIQQVQGHLLFIATLVLVGTILTVLIIAVFFSRSISKPIVHLAVSLDELSHGNLQIKTEQSTRKDELGQLLNSMHVMKNTLYETILKVSQSSLDVAKQSTELKEATDGIQAGSQQMASTMTEISVSSENQANTISDLASNATDFSMIMEETRHKGYEINNSTKAVLLLTAEGKEKMHTSDEQMDKIDRVMKEAVLKMNGLENQTKEISKLVLMIEAIANQTNLLALNAAIEASRAGEHGKGFAVVAEEVRKLAEQVSDSVKDITKIVTSIQVETNLVESSLEIGYKEVQQGSSLIQSTGETFNKIHTSISSMVESIGNITSNLDDNVNLTKQMHYSIEQIASVSEETAAAVEQTAATTQEFNSSIDEISSSTEQLTLLADELKVLVHHFKL</sequence>
<dbReference type="EMBL" id="JAUHTQ010000014">
    <property type="protein sequence ID" value="MDN4494949.1"/>
    <property type="molecule type" value="Genomic_DNA"/>
</dbReference>
<dbReference type="PROSITE" id="PS50885">
    <property type="entry name" value="HAMP"/>
    <property type="match status" value="1"/>
</dbReference>
<comment type="subcellular location">
    <subcellularLocation>
        <location evidence="1">Cell membrane</location>
    </subcellularLocation>
</comment>
<evidence type="ECO:0000256" key="2">
    <source>
        <dbReference type="ARBA" id="ARBA00022475"/>
    </source>
</evidence>
<dbReference type="SMART" id="SM00304">
    <property type="entry name" value="HAMP"/>
    <property type="match status" value="1"/>
</dbReference>
<dbReference type="Pfam" id="PF00672">
    <property type="entry name" value="HAMP"/>
    <property type="match status" value="1"/>
</dbReference>
<dbReference type="PROSITE" id="PS50111">
    <property type="entry name" value="CHEMOTAXIS_TRANSDUC_2"/>
    <property type="match status" value="1"/>
</dbReference>
<dbReference type="SUPFAM" id="SSF58104">
    <property type="entry name" value="Methyl-accepting chemotaxis protein (MCP) signaling domain"/>
    <property type="match status" value="1"/>
</dbReference>
<evidence type="ECO:0000256" key="8">
    <source>
        <dbReference type="SAM" id="Phobius"/>
    </source>
</evidence>
<keyword evidence="12" id="KW-1185">Reference proteome</keyword>
<keyword evidence="7" id="KW-0175">Coiled coil</keyword>
<comment type="caution">
    <text evidence="11">The sequence shown here is derived from an EMBL/GenBank/DDBJ whole genome shotgun (WGS) entry which is preliminary data.</text>
</comment>
<evidence type="ECO:0000256" key="3">
    <source>
        <dbReference type="ARBA" id="ARBA00023136"/>
    </source>
</evidence>
<evidence type="ECO:0000256" key="4">
    <source>
        <dbReference type="ARBA" id="ARBA00023224"/>
    </source>
</evidence>
<dbReference type="Pfam" id="PF00015">
    <property type="entry name" value="MCPsignal"/>
    <property type="match status" value="1"/>
</dbReference>
<comment type="similarity">
    <text evidence="5">Belongs to the methyl-accepting chemotaxis (MCP) protein family.</text>
</comment>
<evidence type="ECO:0000313" key="11">
    <source>
        <dbReference type="EMBL" id="MDN4494949.1"/>
    </source>
</evidence>
<feature type="domain" description="HAMP" evidence="10">
    <location>
        <begin position="295"/>
        <end position="348"/>
    </location>
</feature>
<evidence type="ECO:0000256" key="1">
    <source>
        <dbReference type="ARBA" id="ARBA00004236"/>
    </source>
</evidence>
<evidence type="ECO:0000313" key="12">
    <source>
        <dbReference type="Proteomes" id="UP001172743"/>
    </source>
</evidence>
<protein>
    <submittedName>
        <fullName evidence="11">Methyl-accepting chemotaxis protein</fullName>
    </submittedName>
</protein>
<dbReference type="CDD" id="cd06225">
    <property type="entry name" value="HAMP"/>
    <property type="match status" value="1"/>
</dbReference>
<evidence type="ECO:0000259" key="10">
    <source>
        <dbReference type="PROSITE" id="PS50885"/>
    </source>
</evidence>
<dbReference type="CDD" id="cd11386">
    <property type="entry name" value="MCP_signal"/>
    <property type="match status" value="1"/>
</dbReference>
<keyword evidence="4 6" id="KW-0807">Transducer</keyword>
<keyword evidence="8" id="KW-0812">Transmembrane</keyword>
<evidence type="ECO:0000259" key="9">
    <source>
        <dbReference type="PROSITE" id="PS50111"/>
    </source>
</evidence>
<organism evidence="11 12">
    <name type="scientific">Ureibacillus aquaedulcis</name>
    <dbReference type="NCBI Taxonomy" id="3058421"/>
    <lineage>
        <taxon>Bacteria</taxon>
        <taxon>Bacillati</taxon>
        <taxon>Bacillota</taxon>
        <taxon>Bacilli</taxon>
        <taxon>Bacillales</taxon>
        <taxon>Caryophanaceae</taxon>
        <taxon>Ureibacillus</taxon>
    </lineage>
</organism>
<feature type="coiled-coil region" evidence="7">
    <location>
        <begin position="40"/>
        <end position="67"/>
    </location>
</feature>
<reference evidence="11" key="1">
    <citation type="submission" date="2023-07" db="EMBL/GenBank/DDBJ databases">
        <title>Ureibacillus sp. isolated from freshwater well.</title>
        <authorList>
            <person name="Kirdat K."/>
            <person name="Bhatt A."/>
            <person name="Teware R."/>
            <person name="Bhavsar Y."/>
            <person name="Yadav A."/>
        </authorList>
    </citation>
    <scope>NUCLEOTIDE SEQUENCE</scope>
    <source>
        <strain evidence="11">BA0131</strain>
    </source>
</reference>
<keyword evidence="2" id="KW-1003">Cell membrane</keyword>
<dbReference type="SUPFAM" id="SSF103190">
    <property type="entry name" value="Sensory domain-like"/>
    <property type="match status" value="1"/>
</dbReference>
<gene>
    <name evidence="11" type="ORF">QYB95_15450</name>
</gene>
<dbReference type="PANTHER" id="PTHR32089:SF112">
    <property type="entry name" value="LYSOZYME-LIKE PROTEIN-RELATED"/>
    <property type="match status" value="1"/>
</dbReference>
<dbReference type="Pfam" id="PF14827">
    <property type="entry name" value="dCache_3"/>
    <property type="match status" value="1"/>
</dbReference>
<dbReference type="SMART" id="SM00283">
    <property type="entry name" value="MA"/>
    <property type="match status" value="1"/>
</dbReference>
<keyword evidence="8" id="KW-1133">Transmembrane helix</keyword>
<proteinExistence type="inferred from homology"/>
<name>A0ABT8GU69_9BACL</name>